<protein>
    <recommendedName>
        <fullName evidence="2">BHLH domain-containing protein</fullName>
    </recommendedName>
</protein>
<feature type="region of interest" description="Disordered" evidence="1">
    <location>
        <begin position="1"/>
        <end position="76"/>
    </location>
</feature>
<proteinExistence type="predicted"/>
<comment type="caution">
    <text evidence="3">The sequence shown here is derived from an EMBL/GenBank/DDBJ whole genome shotgun (WGS) entry which is preliminary data.</text>
</comment>
<feature type="domain" description="BHLH" evidence="2">
    <location>
        <begin position="74"/>
        <end position="125"/>
    </location>
</feature>
<feature type="compositionally biased region" description="Basic and acidic residues" evidence="1">
    <location>
        <begin position="52"/>
        <end position="76"/>
    </location>
</feature>
<dbReference type="SMART" id="SM00353">
    <property type="entry name" value="HLH"/>
    <property type="match status" value="1"/>
</dbReference>
<dbReference type="Pfam" id="PF00010">
    <property type="entry name" value="HLH"/>
    <property type="match status" value="1"/>
</dbReference>
<dbReference type="PROSITE" id="PS50888">
    <property type="entry name" value="BHLH"/>
    <property type="match status" value="1"/>
</dbReference>
<dbReference type="OrthoDB" id="690068at2759"/>
<feature type="region of interest" description="Disordered" evidence="1">
    <location>
        <begin position="146"/>
        <end position="165"/>
    </location>
</feature>
<feature type="compositionally biased region" description="Polar residues" evidence="1">
    <location>
        <begin position="210"/>
        <end position="219"/>
    </location>
</feature>
<name>A0A1W0X338_HYPEX</name>
<dbReference type="EMBL" id="MTYJ01000020">
    <property type="protein sequence ID" value="OQV21967.1"/>
    <property type="molecule type" value="Genomic_DNA"/>
</dbReference>
<dbReference type="GO" id="GO:0046983">
    <property type="term" value="F:protein dimerization activity"/>
    <property type="evidence" value="ECO:0007669"/>
    <property type="project" value="InterPro"/>
</dbReference>
<dbReference type="Proteomes" id="UP000192578">
    <property type="component" value="Unassembled WGS sequence"/>
</dbReference>
<reference evidence="4" key="1">
    <citation type="submission" date="2017-01" db="EMBL/GenBank/DDBJ databases">
        <title>Comparative genomics of anhydrobiosis in the tardigrade Hypsibius dujardini.</title>
        <authorList>
            <person name="Yoshida Y."/>
            <person name="Koutsovoulos G."/>
            <person name="Laetsch D."/>
            <person name="Stevens L."/>
            <person name="Kumar S."/>
            <person name="Horikawa D."/>
            <person name="Ishino K."/>
            <person name="Komine S."/>
            <person name="Tomita M."/>
            <person name="Blaxter M."/>
            <person name="Arakawa K."/>
        </authorList>
    </citation>
    <scope>NUCLEOTIDE SEQUENCE [LARGE SCALE GENOMIC DNA]</scope>
    <source>
        <strain evidence="4">Z151</strain>
    </source>
</reference>
<evidence type="ECO:0000259" key="2">
    <source>
        <dbReference type="PROSITE" id="PS50888"/>
    </source>
</evidence>
<keyword evidence="4" id="KW-1185">Reference proteome</keyword>
<sequence length="219" mass="24430">MDSNANKRHAGPLTETVSGESPELSPEDLPEEELSEAESSELDCGQRRRREAARNDKPVEQQRESKGIALSKEKQREIHNMVERMRRYRISSCIANIAERIPNLGQDKLDKASVLDTALRYLKYIRNTCANIRLIDEAYLAQFGADRPGHKRSSRKPAGLGSCRTTATVRVEDPAEFIVRSRSKSQPQKRKRSPSPPAASVINPVALQDPNVSQSIVSA</sequence>
<accession>A0A1W0X338</accession>
<dbReference type="AlphaFoldDB" id="A0A1W0X338"/>
<feature type="compositionally biased region" description="Basic residues" evidence="1">
    <location>
        <begin position="1"/>
        <end position="10"/>
    </location>
</feature>
<dbReference type="Gene3D" id="4.10.280.10">
    <property type="entry name" value="Helix-loop-helix DNA-binding domain"/>
    <property type="match status" value="1"/>
</dbReference>
<gene>
    <name evidence="3" type="ORF">BV898_04178</name>
</gene>
<evidence type="ECO:0000313" key="3">
    <source>
        <dbReference type="EMBL" id="OQV21967.1"/>
    </source>
</evidence>
<evidence type="ECO:0000313" key="4">
    <source>
        <dbReference type="Proteomes" id="UP000192578"/>
    </source>
</evidence>
<feature type="compositionally biased region" description="Acidic residues" evidence="1">
    <location>
        <begin position="25"/>
        <end position="41"/>
    </location>
</feature>
<evidence type="ECO:0000256" key="1">
    <source>
        <dbReference type="SAM" id="MobiDB-lite"/>
    </source>
</evidence>
<dbReference type="SUPFAM" id="SSF47459">
    <property type="entry name" value="HLH, helix-loop-helix DNA-binding domain"/>
    <property type="match status" value="1"/>
</dbReference>
<feature type="region of interest" description="Disordered" evidence="1">
    <location>
        <begin position="174"/>
        <end position="219"/>
    </location>
</feature>
<feature type="compositionally biased region" description="Basic residues" evidence="1">
    <location>
        <begin position="181"/>
        <end position="193"/>
    </location>
</feature>
<organism evidence="3 4">
    <name type="scientific">Hypsibius exemplaris</name>
    <name type="common">Freshwater tardigrade</name>
    <dbReference type="NCBI Taxonomy" id="2072580"/>
    <lineage>
        <taxon>Eukaryota</taxon>
        <taxon>Metazoa</taxon>
        <taxon>Ecdysozoa</taxon>
        <taxon>Tardigrada</taxon>
        <taxon>Eutardigrada</taxon>
        <taxon>Parachela</taxon>
        <taxon>Hypsibioidea</taxon>
        <taxon>Hypsibiidae</taxon>
        <taxon>Hypsibius</taxon>
    </lineage>
</organism>
<dbReference type="InterPro" id="IPR036638">
    <property type="entry name" value="HLH_DNA-bd_sf"/>
</dbReference>
<dbReference type="InterPro" id="IPR011598">
    <property type="entry name" value="bHLH_dom"/>
</dbReference>